<feature type="domain" description="BON" evidence="1">
    <location>
        <begin position="19"/>
        <end position="87"/>
    </location>
</feature>
<dbReference type="AlphaFoldDB" id="A0A370KGJ5"/>
<dbReference type="EMBL" id="NAAC01000041">
    <property type="protein sequence ID" value="RDJ03892.1"/>
    <property type="molecule type" value="Genomic_DNA"/>
</dbReference>
<gene>
    <name evidence="2" type="ORF">B5K06_28690</name>
</gene>
<accession>A0A370KGJ5</accession>
<evidence type="ECO:0000313" key="3">
    <source>
        <dbReference type="Proteomes" id="UP000254939"/>
    </source>
</evidence>
<protein>
    <submittedName>
        <fullName evidence="2">Transport-associated protein</fullName>
    </submittedName>
</protein>
<proteinExistence type="predicted"/>
<evidence type="ECO:0000313" key="2">
    <source>
        <dbReference type="EMBL" id="RDJ03892.1"/>
    </source>
</evidence>
<dbReference type="Pfam" id="PF04972">
    <property type="entry name" value="BON"/>
    <property type="match status" value="1"/>
</dbReference>
<name>A0A370KGJ5_9HYPH</name>
<dbReference type="PROSITE" id="PS50914">
    <property type="entry name" value="BON"/>
    <property type="match status" value="1"/>
</dbReference>
<sequence length="90" mass="9539">MKFGSDSFSHEQSCAQGHSSASTIATIQSALSADPDIDSSAITIQMLGSVVILEGYITNAGDRDKAISIAAMIVGFENVHDRMLSRFSTQ</sequence>
<dbReference type="OrthoDB" id="8396361at2"/>
<organism evidence="2 3">
    <name type="scientific">Rhizobium grahamii</name>
    <dbReference type="NCBI Taxonomy" id="1120045"/>
    <lineage>
        <taxon>Bacteria</taxon>
        <taxon>Pseudomonadati</taxon>
        <taxon>Pseudomonadota</taxon>
        <taxon>Alphaproteobacteria</taxon>
        <taxon>Hyphomicrobiales</taxon>
        <taxon>Rhizobiaceae</taxon>
        <taxon>Rhizobium/Agrobacterium group</taxon>
        <taxon>Rhizobium</taxon>
    </lineage>
</organism>
<dbReference type="InterPro" id="IPR007055">
    <property type="entry name" value="BON_dom"/>
</dbReference>
<dbReference type="RefSeq" id="WP_016555692.1">
    <property type="nucleotide sequence ID" value="NZ_KZ857269.1"/>
</dbReference>
<reference evidence="2 3" key="1">
    <citation type="submission" date="2017-03" db="EMBL/GenBank/DDBJ databases">
        <title>Genome analysis of Rhizobial strains effectives or ineffectives for nitrogen fixation isolated from bean seeds.</title>
        <authorList>
            <person name="Peralta H."/>
            <person name="Aguilar-Vera A."/>
            <person name="Mora Y."/>
            <person name="Vargas-Lagunas C."/>
            <person name="Girard L."/>
            <person name="Mora J."/>
        </authorList>
    </citation>
    <scope>NUCLEOTIDE SEQUENCE [LARGE SCALE GENOMIC DNA]</scope>
    <source>
        <strain evidence="2 3">CCGM3</strain>
    </source>
</reference>
<evidence type="ECO:0000259" key="1">
    <source>
        <dbReference type="PROSITE" id="PS50914"/>
    </source>
</evidence>
<comment type="caution">
    <text evidence="2">The sequence shown here is derived from an EMBL/GenBank/DDBJ whole genome shotgun (WGS) entry which is preliminary data.</text>
</comment>
<dbReference type="Proteomes" id="UP000254939">
    <property type="component" value="Unassembled WGS sequence"/>
</dbReference>